<organism evidence="3 4">
    <name type="scientific">Prauserella alba</name>
    <dbReference type="NCBI Taxonomy" id="176898"/>
    <lineage>
        <taxon>Bacteria</taxon>
        <taxon>Bacillati</taxon>
        <taxon>Actinomycetota</taxon>
        <taxon>Actinomycetes</taxon>
        <taxon>Pseudonocardiales</taxon>
        <taxon>Pseudonocardiaceae</taxon>
        <taxon>Prauserella</taxon>
    </lineage>
</organism>
<evidence type="ECO:0000259" key="2">
    <source>
        <dbReference type="Pfam" id="PF07859"/>
    </source>
</evidence>
<accession>A0ABP4FUE2</accession>
<dbReference type="Proteomes" id="UP001500467">
    <property type="component" value="Unassembled WGS sequence"/>
</dbReference>
<keyword evidence="4" id="KW-1185">Reference proteome</keyword>
<dbReference type="EMBL" id="BAAALM010000005">
    <property type="protein sequence ID" value="GAA1200599.1"/>
    <property type="molecule type" value="Genomic_DNA"/>
</dbReference>
<evidence type="ECO:0000256" key="1">
    <source>
        <dbReference type="ARBA" id="ARBA00022801"/>
    </source>
</evidence>
<evidence type="ECO:0000313" key="3">
    <source>
        <dbReference type="EMBL" id="GAA1200599.1"/>
    </source>
</evidence>
<dbReference type="Pfam" id="PF07859">
    <property type="entry name" value="Abhydrolase_3"/>
    <property type="match status" value="1"/>
</dbReference>
<proteinExistence type="predicted"/>
<sequence length="393" mass="41520">MIGRRGAAAGQGNAVTDDWPFFLPASNLVYAVRVDGKAPPMAIPPQIRAQAAAMKTIYALPSPLRRLIAGKPVQLDGQELALDAQLLLRMQQLSGTSLVASDFDVNTSRAALDAARHLVSGAPIQPVATRELLIPADHGDIPARLYTPQGLADGSPLLVFYHGGGFVIGTRDSHDNTARLLAKQAGVRVLSIEYRLAPEHPFPAAQQDALTAFDYAHAKAADLGADAERIAVGGDSAGGNLAAVTALAATRRGGPAPAFQLLLYPAVDSTTRRRSRELFGNGFFLTDEHMTWFLDQYAPAGVDRADPLLSPLLADDHTGLPPAYIATAGFDPLRDEGEAYAAKLAEAGVPVGLSRQDDLIHGFVNFTGVGTRFREATAEAAGALRMGLSGYTR</sequence>
<dbReference type="InterPro" id="IPR050300">
    <property type="entry name" value="GDXG_lipolytic_enzyme"/>
</dbReference>
<protein>
    <submittedName>
        <fullName evidence="3">Alpha/beta hydrolase</fullName>
    </submittedName>
</protein>
<gene>
    <name evidence="3" type="ORF">GCM10009675_16050</name>
</gene>
<dbReference type="PANTHER" id="PTHR48081:SF8">
    <property type="entry name" value="ALPHA_BETA HYDROLASE FOLD-3 DOMAIN-CONTAINING PROTEIN-RELATED"/>
    <property type="match status" value="1"/>
</dbReference>
<dbReference type="PANTHER" id="PTHR48081">
    <property type="entry name" value="AB HYDROLASE SUPERFAMILY PROTEIN C4A8.06C"/>
    <property type="match status" value="1"/>
</dbReference>
<name>A0ABP4FUE2_9PSEU</name>
<dbReference type="SUPFAM" id="SSF53474">
    <property type="entry name" value="alpha/beta-Hydrolases"/>
    <property type="match status" value="1"/>
</dbReference>
<reference evidence="4" key="1">
    <citation type="journal article" date="2019" name="Int. J. Syst. Evol. Microbiol.">
        <title>The Global Catalogue of Microorganisms (GCM) 10K type strain sequencing project: providing services to taxonomists for standard genome sequencing and annotation.</title>
        <authorList>
            <consortium name="The Broad Institute Genomics Platform"/>
            <consortium name="The Broad Institute Genome Sequencing Center for Infectious Disease"/>
            <person name="Wu L."/>
            <person name="Ma J."/>
        </authorList>
    </citation>
    <scope>NUCLEOTIDE SEQUENCE [LARGE SCALE GENOMIC DNA]</scope>
    <source>
        <strain evidence="4">JCM 13022</strain>
    </source>
</reference>
<dbReference type="InterPro" id="IPR029058">
    <property type="entry name" value="AB_hydrolase_fold"/>
</dbReference>
<dbReference type="Gene3D" id="3.40.50.1820">
    <property type="entry name" value="alpha/beta hydrolase"/>
    <property type="match status" value="1"/>
</dbReference>
<keyword evidence="1 3" id="KW-0378">Hydrolase</keyword>
<feature type="domain" description="Alpha/beta hydrolase fold-3" evidence="2">
    <location>
        <begin position="158"/>
        <end position="364"/>
    </location>
</feature>
<comment type="caution">
    <text evidence="3">The sequence shown here is derived from an EMBL/GenBank/DDBJ whole genome shotgun (WGS) entry which is preliminary data.</text>
</comment>
<evidence type="ECO:0000313" key="4">
    <source>
        <dbReference type="Proteomes" id="UP001500467"/>
    </source>
</evidence>
<dbReference type="InterPro" id="IPR013094">
    <property type="entry name" value="AB_hydrolase_3"/>
</dbReference>
<dbReference type="GO" id="GO:0016787">
    <property type="term" value="F:hydrolase activity"/>
    <property type="evidence" value="ECO:0007669"/>
    <property type="project" value="UniProtKB-KW"/>
</dbReference>